<dbReference type="InterPro" id="IPR019734">
    <property type="entry name" value="TPR_rpt"/>
</dbReference>
<feature type="region of interest" description="Disordered" evidence="2">
    <location>
        <begin position="282"/>
        <end position="318"/>
    </location>
</feature>
<feature type="repeat" description="TPR" evidence="1">
    <location>
        <begin position="51"/>
        <end position="84"/>
    </location>
</feature>
<organism evidence="3 4">
    <name type="scientific">Lasiosphaeris hirsuta</name>
    <dbReference type="NCBI Taxonomy" id="260670"/>
    <lineage>
        <taxon>Eukaryota</taxon>
        <taxon>Fungi</taxon>
        <taxon>Dikarya</taxon>
        <taxon>Ascomycota</taxon>
        <taxon>Pezizomycotina</taxon>
        <taxon>Sordariomycetes</taxon>
        <taxon>Sordariomycetidae</taxon>
        <taxon>Sordariales</taxon>
        <taxon>Lasiosphaeriaceae</taxon>
        <taxon>Lasiosphaeris</taxon>
    </lineage>
</organism>
<name>A0AA40DW07_9PEZI</name>
<dbReference type="SMART" id="SM00028">
    <property type="entry name" value="TPR"/>
    <property type="match status" value="2"/>
</dbReference>
<feature type="region of interest" description="Disordered" evidence="2">
    <location>
        <begin position="155"/>
        <end position="175"/>
    </location>
</feature>
<dbReference type="PANTHER" id="PTHR46014:SF1">
    <property type="entry name" value="TETRATRICOPEPTIDE REPEAT PROTEIN 1"/>
    <property type="match status" value="1"/>
</dbReference>
<dbReference type="Proteomes" id="UP001172102">
    <property type="component" value="Unassembled WGS sequence"/>
</dbReference>
<keyword evidence="1" id="KW-0802">TPR repeat</keyword>
<evidence type="ECO:0000313" key="4">
    <source>
        <dbReference type="Proteomes" id="UP001172102"/>
    </source>
</evidence>
<evidence type="ECO:0000313" key="3">
    <source>
        <dbReference type="EMBL" id="KAK0715597.1"/>
    </source>
</evidence>
<comment type="caution">
    <text evidence="3">The sequence shown here is derived from an EMBL/GenBank/DDBJ whole genome shotgun (WGS) entry which is preliminary data.</text>
</comment>
<proteinExistence type="predicted"/>
<dbReference type="PROSITE" id="PS50005">
    <property type="entry name" value="TPR"/>
    <property type="match status" value="1"/>
</dbReference>
<feature type="compositionally biased region" description="Polar residues" evidence="2">
    <location>
        <begin position="1"/>
        <end position="10"/>
    </location>
</feature>
<dbReference type="InterPro" id="IPR052769">
    <property type="entry name" value="TPR_domain_protein"/>
</dbReference>
<accession>A0AA40DW07</accession>
<protein>
    <recommendedName>
        <fullName evidence="5">Tetratricopeptide repeat protein 1</fullName>
    </recommendedName>
</protein>
<dbReference type="SUPFAM" id="SSF48452">
    <property type="entry name" value="TPR-like"/>
    <property type="match status" value="1"/>
</dbReference>
<gene>
    <name evidence="3" type="ORF">B0H67DRAFT_243819</name>
</gene>
<evidence type="ECO:0008006" key="5">
    <source>
        <dbReference type="Google" id="ProtNLM"/>
    </source>
</evidence>
<dbReference type="AlphaFoldDB" id="A0AA40DW07"/>
<keyword evidence="4" id="KW-1185">Reference proteome</keyword>
<feature type="region of interest" description="Disordered" evidence="2">
    <location>
        <begin position="1"/>
        <end position="50"/>
    </location>
</feature>
<dbReference type="Gene3D" id="1.25.40.10">
    <property type="entry name" value="Tetratricopeptide repeat domain"/>
    <property type="match status" value="1"/>
</dbReference>
<dbReference type="InterPro" id="IPR011990">
    <property type="entry name" value="TPR-like_helical_dom_sf"/>
</dbReference>
<dbReference type="EMBL" id="JAUKUA010000004">
    <property type="protein sequence ID" value="KAK0715597.1"/>
    <property type="molecule type" value="Genomic_DNA"/>
</dbReference>
<sequence>MAANGMNKTSGRGEAPLSPMAPDNRPGDDSGDSEQPEKFSPEDEDSMVAASNTHKAEANSLFTSGRYDAALAKYDEALAVCPNYLDFELAVLRSNVAACHLKLSEWKEAVAAATSALDGLGRLTTAIDEKEAAEKKAKDEDDAVEIEIVSAGAAKAGPSIPNPDNAAADATRRKQQDDIARIRAKALMRRARARSELGGWSNLEGALADYKQLEAMPPSANLGAADRRIVQAQLRVLPPRAKAAQQAETAEMWGKLKDLGNGLLKPFGLSTENFKMVQDEKTGGYSMNFSGSGGSAGADKGKTSEGAEPQCHQAKDKV</sequence>
<reference evidence="3" key="1">
    <citation type="submission" date="2023-06" db="EMBL/GenBank/DDBJ databases">
        <title>Genome-scale phylogeny and comparative genomics of the fungal order Sordariales.</title>
        <authorList>
            <consortium name="Lawrence Berkeley National Laboratory"/>
            <person name="Hensen N."/>
            <person name="Bonometti L."/>
            <person name="Westerberg I."/>
            <person name="Brannstrom I.O."/>
            <person name="Guillou S."/>
            <person name="Cros-Aarteil S."/>
            <person name="Calhoun S."/>
            <person name="Haridas S."/>
            <person name="Kuo A."/>
            <person name="Mondo S."/>
            <person name="Pangilinan J."/>
            <person name="Riley R."/>
            <person name="Labutti K."/>
            <person name="Andreopoulos B."/>
            <person name="Lipzen A."/>
            <person name="Chen C."/>
            <person name="Yanf M."/>
            <person name="Daum C."/>
            <person name="Ng V."/>
            <person name="Clum A."/>
            <person name="Steindorff A."/>
            <person name="Ohm R."/>
            <person name="Martin F."/>
            <person name="Silar P."/>
            <person name="Natvig D."/>
            <person name="Lalanne C."/>
            <person name="Gautier V."/>
            <person name="Ament-Velasquez S.L."/>
            <person name="Kruys A."/>
            <person name="Hutchinson M.I."/>
            <person name="Powell A.J."/>
            <person name="Barry K."/>
            <person name="Miller A.N."/>
            <person name="Grigoriev I.V."/>
            <person name="Debuchy R."/>
            <person name="Gladieux P."/>
            <person name="Thoren M.H."/>
            <person name="Johannesson H."/>
        </authorList>
    </citation>
    <scope>NUCLEOTIDE SEQUENCE</scope>
    <source>
        <strain evidence="3">SMH4607-1</strain>
    </source>
</reference>
<evidence type="ECO:0000256" key="2">
    <source>
        <dbReference type="SAM" id="MobiDB-lite"/>
    </source>
</evidence>
<dbReference type="PANTHER" id="PTHR46014">
    <property type="entry name" value="TETRATRICOPEPTIDE REPEAT PROTEIN 1"/>
    <property type="match status" value="1"/>
</dbReference>
<evidence type="ECO:0000256" key="1">
    <source>
        <dbReference type="PROSITE-ProRule" id="PRU00339"/>
    </source>
</evidence>